<reference evidence="5" key="1">
    <citation type="submission" date="2022-10" db="EMBL/GenBank/DDBJ databases">
        <title>Genome assembly of Pristionchus species.</title>
        <authorList>
            <person name="Yoshida K."/>
            <person name="Sommer R.J."/>
        </authorList>
    </citation>
    <scope>NUCLEOTIDE SEQUENCE [LARGE SCALE GENOMIC DNA]</scope>
    <source>
        <strain evidence="5">RS5460</strain>
    </source>
</reference>
<proteinExistence type="predicted"/>
<dbReference type="GO" id="GO:0016020">
    <property type="term" value="C:membrane"/>
    <property type="evidence" value="ECO:0007669"/>
    <property type="project" value="InterPro"/>
</dbReference>
<evidence type="ECO:0000256" key="1">
    <source>
        <dbReference type="SAM" id="MobiDB-lite"/>
    </source>
</evidence>
<keyword evidence="5" id="KW-1185">Reference proteome</keyword>
<dbReference type="SUPFAM" id="SSF90112">
    <property type="entry name" value="Neurotransmitter-gated ion-channel transmembrane pore"/>
    <property type="match status" value="1"/>
</dbReference>
<evidence type="ECO:0000259" key="3">
    <source>
        <dbReference type="Pfam" id="PF02932"/>
    </source>
</evidence>
<protein>
    <recommendedName>
        <fullName evidence="3">Neurotransmitter-gated ion-channel transmembrane domain-containing protein</fullName>
    </recommendedName>
</protein>
<dbReference type="GO" id="GO:0004888">
    <property type="term" value="F:transmembrane signaling receptor activity"/>
    <property type="evidence" value="ECO:0007669"/>
    <property type="project" value="InterPro"/>
</dbReference>
<dbReference type="PANTHER" id="PTHR18945">
    <property type="entry name" value="NEUROTRANSMITTER GATED ION CHANNEL"/>
    <property type="match status" value="1"/>
</dbReference>
<feature type="compositionally biased region" description="Basic and acidic residues" evidence="1">
    <location>
        <begin position="142"/>
        <end position="151"/>
    </location>
</feature>
<sequence length="345" mass="39381">MANIFLSRSIGYNLVQSYIPTGLIVMISWVSFWIDRRAVPARVTLSFTTLVSLTTLGNGLRFGLPQVSYAKAIDLWYGACMFFVFCALLEFALINSHMRKSEKYDHISKTFASSPRYKHLMEKLTNSSQKCANGDIGNGHGPHKENGEYGTRKRFNNGGPPENQPIMYRLDEFSKSPQRAPVIHPRNGHARNGRPLLSSVTEELRAFRGDDDAPPFPRVFEGLNNANPNDSYTAVSVYENVTPEKKPRNTFEDEETHNVISCDSEEETLERKFKQFRKESARRKKSEGFSVNTSTFYTTLSIEASRTALKIDKACRYLFPGGFLAFNIIYWWFYLVHKNNEGEFS</sequence>
<feature type="region of interest" description="Disordered" evidence="1">
    <location>
        <begin position="139"/>
        <end position="160"/>
    </location>
</feature>
<dbReference type="PRINTS" id="PR00253">
    <property type="entry name" value="GABAARECEPTR"/>
</dbReference>
<dbReference type="Pfam" id="PF02932">
    <property type="entry name" value="Neur_chan_memb"/>
    <property type="match status" value="1"/>
</dbReference>
<dbReference type="GO" id="GO:0005230">
    <property type="term" value="F:extracellular ligand-gated monoatomic ion channel activity"/>
    <property type="evidence" value="ECO:0007669"/>
    <property type="project" value="UniProtKB-ARBA"/>
</dbReference>
<dbReference type="InterPro" id="IPR038050">
    <property type="entry name" value="Neuro_actylchol_rec"/>
</dbReference>
<feature type="domain" description="Neurotransmitter-gated ion-channel transmembrane" evidence="3">
    <location>
        <begin position="18"/>
        <end position="331"/>
    </location>
</feature>
<accession>A0AAN4Z9N5</accession>
<feature type="transmembrane region" description="Helical" evidence="2">
    <location>
        <begin position="43"/>
        <end position="63"/>
    </location>
</feature>
<dbReference type="Gene3D" id="1.20.58.390">
    <property type="entry name" value="Neurotransmitter-gated ion-channel transmembrane domain"/>
    <property type="match status" value="2"/>
</dbReference>
<dbReference type="InterPro" id="IPR006201">
    <property type="entry name" value="Neur_channel"/>
</dbReference>
<evidence type="ECO:0000313" key="4">
    <source>
        <dbReference type="EMBL" id="GMR33867.1"/>
    </source>
</evidence>
<dbReference type="AlphaFoldDB" id="A0AAN4Z9N5"/>
<feature type="transmembrane region" description="Helical" evidence="2">
    <location>
        <begin position="15"/>
        <end position="34"/>
    </location>
</feature>
<feature type="non-terminal residue" evidence="4">
    <location>
        <position position="345"/>
    </location>
</feature>
<keyword evidence="2" id="KW-0812">Transmembrane</keyword>
<gene>
    <name evidence="4" type="ORF">PMAYCL1PPCAC_04062</name>
</gene>
<dbReference type="InterPro" id="IPR036719">
    <property type="entry name" value="Neuro-gated_channel_TM_sf"/>
</dbReference>
<feature type="transmembrane region" description="Helical" evidence="2">
    <location>
        <begin position="317"/>
        <end position="335"/>
    </location>
</feature>
<dbReference type="EMBL" id="BTRK01000001">
    <property type="protein sequence ID" value="GMR33867.1"/>
    <property type="molecule type" value="Genomic_DNA"/>
</dbReference>
<evidence type="ECO:0000256" key="2">
    <source>
        <dbReference type="SAM" id="Phobius"/>
    </source>
</evidence>
<keyword evidence="2" id="KW-0472">Membrane</keyword>
<evidence type="ECO:0000313" key="5">
    <source>
        <dbReference type="Proteomes" id="UP001328107"/>
    </source>
</evidence>
<comment type="caution">
    <text evidence="4">The sequence shown here is derived from an EMBL/GenBank/DDBJ whole genome shotgun (WGS) entry which is preliminary data.</text>
</comment>
<dbReference type="InterPro" id="IPR006028">
    <property type="entry name" value="GABAA/Glycine_rcpt"/>
</dbReference>
<dbReference type="InterPro" id="IPR006029">
    <property type="entry name" value="Neurotrans-gated_channel_TM"/>
</dbReference>
<name>A0AAN4Z9N5_9BILA</name>
<feature type="transmembrane region" description="Helical" evidence="2">
    <location>
        <begin position="75"/>
        <end position="94"/>
    </location>
</feature>
<dbReference type="CDD" id="cd19049">
    <property type="entry name" value="LGIC_TM_anion"/>
    <property type="match status" value="1"/>
</dbReference>
<dbReference type="Proteomes" id="UP001328107">
    <property type="component" value="Unassembled WGS sequence"/>
</dbReference>
<organism evidence="4 5">
    <name type="scientific">Pristionchus mayeri</name>
    <dbReference type="NCBI Taxonomy" id="1317129"/>
    <lineage>
        <taxon>Eukaryota</taxon>
        <taxon>Metazoa</taxon>
        <taxon>Ecdysozoa</taxon>
        <taxon>Nematoda</taxon>
        <taxon>Chromadorea</taxon>
        <taxon>Rhabditida</taxon>
        <taxon>Rhabditina</taxon>
        <taxon>Diplogasteromorpha</taxon>
        <taxon>Diplogasteroidea</taxon>
        <taxon>Neodiplogasteridae</taxon>
        <taxon>Pristionchus</taxon>
    </lineage>
</organism>
<keyword evidence="2" id="KW-1133">Transmembrane helix</keyword>